<dbReference type="PANTHER" id="PTHR34072:SF59">
    <property type="entry name" value="CCHC-TYPE INTEGRASE"/>
    <property type="match status" value="1"/>
</dbReference>
<dbReference type="GO" id="GO:0004519">
    <property type="term" value="F:endonuclease activity"/>
    <property type="evidence" value="ECO:0007669"/>
    <property type="project" value="UniProtKB-KW"/>
</dbReference>
<dbReference type="SUPFAM" id="SSF56672">
    <property type="entry name" value="DNA/RNA polymerases"/>
    <property type="match status" value="1"/>
</dbReference>
<feature type="non-terminal residue" evidence="8">
    <location>
        <position position="90"/>
    </location>
</feature>
<protein>
    <recommendedName>
        <fullName evidence="7">Reverse transcriptase RNase H-like domain-containing protein</fullName>
    </recommendedName>
</protein>
<dbReference type="PANTHER" id="PTHR34072">
    <property type="entry name" value="ENZYMATIC POLYPROTEIN-RELATED"/>
    <property type="match status" value="1"/>
</dbReference>
<dbReference type="AlphaFoldDB" id="A0AAF0ZN30"/>
<evidence type="ECO:0000313" key="8">
    <source>
        <dbReference type="EMBL" id="WMV45422.1"/>
    </source>
</evidence>
<name>A0AAF0ZN30_SOLVR</name>
<evidence type="ECO:0000256" key="3">
    <source>
        <dbReference type="ARBA" id="ARBA00022722"/>
    </source>
</evidence>
<dbReference type="GO" id="GO:0016787">
    <property type="term" value="F:hydrolase activity"/>
    <property type="evidence" value="ECO:0007669"/>
    <property type="project" value="UniProtKB-KW"/>
</dbReference>
<dbReference type="Pfam" id="PF17917">
    <property type="entry name" value="RT_RNaseH"/>
    <property type="match status" value="1"/>
</dbReference>
<organism evidence="8 9">
    <name type="scientific">Solanum verrucosum</name>
    <dbReference type="NCBI Taxonomy" id="315347"/>
    <lineage>
        <taxon>Eukaryota</taxon>
        <taxon>Viridiplantae</taxon>
        <taxon>Streptophyta</taxon>
        <taxon>Embryophyta</taxon>
        <taxon>Tracheophyta</taxon>
        <taxon>Spermatophyta</taxon>
        <taxon>Magnoliopsida</taxon>
        <taxon>eudicotyledons</taxon>
        <taxon>Gunneridae</taxon>
        <taxon>Pentapetalae</taxon>
        <taxon>asterids</taxon>
        <taxon>lamiids</taxon>
        <taxon>Solanales</taxon>
        <taxon>Solanaceae</taxon>
        <taxon>Solanoideae</taxon>
        <taxon>Solaneae</taxon>
        <taxon>Solanum</taxon>
    </lineage>
</organism>
<dbReference type="InterPro" id="IPR041373">
    <property type="entry name" value="RT_RNaseH"/>
</dbReference>
<keyword evidence="6" id="KW-0695">RNA-directed DNA polymerase</keyword>
<feature type="domain" description="Reverse transcriptase RNase H-like" evidence="7">
    <location>
        <begin position="2"/>
        <end position="66"/>
    </location>
</feature>
<keyword evidence="9" id="KW-1185">Reference proteome</keyword>
<keyword evidence="2" id="KW-0548">Nucleotidyltransferase</keyword>
<evidence type="ECO:0000256" key="6">
    <source>
        <dbReference type="ARBA" id="ARBA00022918"/>
    </source>
</evidence>
<evidence type="ECO:0000256" key="5">
    <source>
        <dbReference type="ARBA" id="ARBA00022801"/>
    </source>
</evidence>
<evidence type="ECO:0000259" key="7">
    <source>
        <dbReference type="Pfam" id="PF17917"/>
    </source>
</evidence>
<evidence type="ECO:0000256" key="4">
    <source>
        <dbReference type="ARBA" id="ARBA00022759"/>
    </source>
</evidence>
<dbReference type="CDD" id="cd09274">
    <property type="entry name" value="RNase_HI_RT_Ty3"/>
    <property type="match status" value="1"/>
</dbReference>
<gene>
    <name evidence="8" type="ORF">MTR67_038807</name>
</gene>
<evidence type="ECO:0000256" key="2">
    <source>
        <dbReference type="ARBA" id="ARBA00022695"/>
    </source>
</evidence>
<evidence type="ECO:0000256" key="1">
    <source>
        <dbReference type="ARBA" id="ARBA00022679"/>
    </source>
</evidence>
<dbReference type="Proteomes" id="UP001234989">
    <property type="component" value="Chromosome 9"/>
</dbReference>
<dbReference type="GO" id="GO:0003964">
    <property type="term" value="F:RNA-directed DNA polymerase activity"/>
    <property type="evidence" value="ECO:0007669"/>
    <property type="project" value="UniProtKB-KW"/>
</dbReference>
<keyword evidence="1" id="KW-0808">Transferase</keyword>
<dbReference type="InterPro" id="IPR043502">
    <property type="entry name" value="DNA/RNA_pol_sf"/>
</dbReference>
<reference evidence="8" key="1">
    <citation type="submission" date="2023-08" db="EMBL/GenBank/DDBJ databases">
        <title>A de novo genome assembly of Solanum verrucosum Schlechtendal, a Mexican diploid species geographically isolated from the other diploid A-genome species in potato relatives.</title>
        <authorList>
            <person name="Hosaka K."/>
        </authorList>
    </citation>
    <scope>NUCLEOTIDE SEQUENCE</scope>
    <source>
        <tissue evidence="8">Young leaves</tissue>
    </source>
</reference>
<evidence type="ECO:0000313" key="9">
    <source>
        <dbReference type="Proteomes" id="UP001234989"/>
    </source>
</evidence>
<proteinExistence type="predicted"/>
<sequence>MKVHEKNYPTHDIELATVAFVLKIWHHYLYVVHVDVFTNHKSLQYVFTQQELNLRQMRWLELLKDYDMSILYHPGKANVVADTLSRISMG</sequence>
<dbReference type="EMBL" id="CP133620">
    <property type="protein sequence ID" value="WMV45422.1"/>
    <property type="molecule type" value="Genomic_DNA"/>
</dbReference>
<keyword evidence="3" id="KW-0540">Nuclease</keyword>
<keyword evidence="5" id="KW-0378">Hydrolase</keyword>
<accession>A0AAF0ZN30</accession>
<keyword evidence="4" id="KW-0255">Endonuclease</keyword>